<protein>
    <submittedName>
        <fullName evidence="1">Uncharacterized protein</fullName>
    </submittedName>
</protein>
<keyword evidence="2" id="KW-1185">Reference proteome</keyword>
<evidence type="ECO:0000313" key="2">
    <source>
        <dbReference type="Proteomes" id="UP000499080"/>
    </source>
</evidence>
<dbReference type="AlphaFoldDB" id="A0A4Y2JZ99"/>
<gene>
    <name evidence="1" type="ORF">AVEN_201451_1</name>
</gene>
<evidence type="ECO:0000313" key="1">
    <source>
        <dbReference type="EMBL" id="GBM94848.1"/>
    </source>
</evidence>
<name>A0A4Y2JZ99_ARAVE</name>
<accession>A0A4Y2JZ99</accession>
<dbReference type="OrthoDB" id="289250at2759"/>
<reference evidence="1 2" key="1">
    <citation type="journal article" date="2019" name="Sci. Rep.">
        <title>Orb-weaving spider Araneus ventricosus genome elucidates the spidroin gene catalogue.</title>
        <authorList>
            <person name="Kono N."/>
            <person name="Nakamura H."/>
            <person name="Ohtoshi R."/>
            <person name="Moran D.A.P."/>
            <person name="Shinohara A."/>
            <person name="Yoshida Y."/>
            <person name="Fujiwara M."/>
            <person name="Mori M."/>
            <person name="Tomita M."/>
            <person name="Arakawa K."/>
        </authorList>
    </citation>
    <scope>NUCLEOTIDE SEQUENCE [LARGE SCALE GENOMIC DNA]</scope>
</reference>
<dbReference type="Proteomes" id="UP000499080">
    <property type="component" value="Unassembled WGS sequence"/>
</dbReference>
<proteinExistence type="predicted"/>
<sequence length="148" mass="16607">MFSLSARTFSHEKRVEYLSLQPQNSNTWWSSRRHSRSNDGDGKMEFQGLSDSCEVVQSTEAKEEVSLAAGRGVRDTEEGEGVVSFHRLSIETLIWPGNSVIVSNANVLILWRSAEDTSELNDTEALQQRFSGGFSLRCQIRSPRASRP</sequence>
<organism evidence="1 2">
    <name type="scientific">Araneus ventricosus</name>
    <name type="common">Orbweaver spider</name>
    <name type="synonym">Epeira ventricosa</name>
    <dbReference type="NCBI Taxonomy" id="182803"/>
    <lineage>
        <taxon>Eukaryota</taxon>
        <taxon>Metazoa</taxon>
        <taxon>Ecdysozoa</taxon>
        <taxon>Arthropoda</taxon>
        <taxon>Chelicerata</taxon>
        <taxon>Arachnida</taxon>
        <taxon>Araneae</taxon>
        <taxon>Araneomorphae</taxon>
        <taxon>Entelegynae</taxon>
        <taxon>Araneoidea</taxon>
        <taxon>Araneidae</taxon>
        <taxon>Araneus</taxon>
    </lineage>
</organism>
<comment type="caution">
    <text evidence="1">The sequence shown here is derived from an EMBL/GenBank/DDBJ whole genome shotgun (WGS) entry which is preliminary data.</text>
</comment>
<dbReference type="EMBL" id="BGPR01004004">
    <property type="protein sequence ID" value="GBM94848.1"/>
    <property type="molecule type" value="Genomic_DNA"/>
</dbReference>